<reference evidence="2 4" key="1">
    <citation type="submission" date="2018-06" db="EMBL/GenBank/DDBJ databases">
        <authorList>
            <consortium name="Pathogen Informatics"/>
            <person name="Doyle S."/>
        </authorList>
    </citation>
    <scope>NUCLEOTIDE SEQUENCE [LARGE SCALE GENOMIC DNA]</scope>
    <source>
        <strain evidence="2 4">NCTC11159</strain>
    </source>
</reference>
<dbReference type="Pfam" id="PF04965">
    <property type="entry name" value="GPW_gp25"/>
    <property type="match status" value="1"/>
</dbReference>
<dbReference type="EMBL" id="UGHR01000001">
    <property type="protein sequence ID" value="STQ90750.1"/>
    <property type="molecule type" value="Genomic_DNA"/>
</dbReference>
<organism evidence="2 4">
    <name type="scientific">Iodobacter fluviatilis</name>
    <dbReference type="NCBI Taxonomy" id="537"/>
    <lineage>
        <taxon>Bacteria</taxon>
        <taxon>Pseudomonadati</taxon>
        <taxon>Pseudomonadota</taxon>
        <taxon>Betaproteobacteria</taxon>
        <taxon>Neisseriales</taxon>
        <taxon>Chitinibacteraceae</taxon>
        <taxon>Iodobacter</taxon>
    </lineage>
</organism>
<dbReference type="InterPro" id="IPR007048">
    <property type="entry name" value="IraD/Gp25-like"/>
</dbReference>
<evidence type="ECO:0000313" key="3">
    <source>
        <dbReference type="EMBL" id="TCU89380.1"/>
    </source>
</evidence>
<feature type="domain" description="IraD/Gp25-like" evidence="1">
    <location>
        <begin position="37"/>
        <end position="125"/>
    </location>
</feature>
<evidence type="ECO:0000313" key="5">
    <source>
        <dbReference type="Proteomes" id="UP000295794"/>
    </source>
</evidence>
<evidence type="ECO:0000259" key="1">
    <source>
        <dbReference type="Pfam" id="PF04965"/>
    </source>
</evidence>
<dbReference type="AlphaFoldDB" id="A0A377Q7M3"/>
<dbReference type="NCBIfam" id="TIGR03357">
    <property type="entry name" value="VI_zyme"/>
    <property type="match status" value="1"/>
</dbReference>
<dbReference type="SUPFAM" id="SSF160719">
    <property type="entry name" value="gpW/gp25-like"/>
    <property type="match status" value="1"/>
</dbReference>
<dbReference type="PANTHER" id="PTHR38595">
    <property type="entry name" value="CYTOPLASMIC PROTEIN-RELATED"/>
    <property type="match status" value="1"/>
</dbReference>
<sequence length="148" mass="16871">MQTEKFRVPLFERLEDDAPQSAEVTPHRQYGKAAVMASVCHELSRILNTRRSSMPRLSEHSIIDYGIADWSGFKTGFDADRRQFIRDIKQAISVFEPRLKNIQIEIFSTDGRNAALSICAELRGTHNERTVLCIKQTEDGMSVEEVDV</sequence>
<dbReference type="Proteomes" id="UP000255108">
    <property type="component" value="Unassembled WGS sequence"/>
</dbReference>
<dbReference type="InterPro" id="IPR017737">
    <property type="entry name" value="TssE1-like"/>
</dbReference>
<gene>
    <name evidence="3" type="ORF">EV682_102292</name>
    <name evidence="2" type="ORF">NCTC11159_01817</name>
</gene>
<reference evidence="3 5" key="2">
    <citation type="submission" date="2019-03" db="EMBL/GenBank/DDBJ databases">
        <title>Genomic Encyclopedia of Type Strains, Phase IV (KMG-IV): sequencing the most valuable type-strain genomes for metagenomic binning, comparative biology and taxonomic classification.</title>
        <authorList>
            <person name="Goeker M."/>
        </authorList>
    </citation>
    <scope>NUCLEOTIDE SEQUENCE [LARGE SCALE GENOMIC DNA]</scope>
    <source>
        <strain evidence="3 5">DSM 3764</strain>
    </source>
</reference>
<evidence type="ECO:0000313" key="4">
    <source>
        <dbReference type="Proteomes" id="UP000255108"/>
    </source>
</evidence>
<dbReference type="InterPro" id="IPR053176">
    <property type="entry name" value="T6SS_TssE1-like"/>
</dbReference>
<name>A0A377Q7M3_9NEIS</name>
<dbReference type="PANTHER" id="PTHR38595:SF1">
    <property type="entry name" value="TYPE VI SECRETION SYSTEM COMPONENT TSSE1"/>
    <property type="match status" value="1"/>
</dbReference>
<proteinExistence type="predicted"/>
<accession>A0A377Q7M3</accession>
<keyword evidence="5" id="KW-1185">Reference proteome</keyword>
<dbReference type="Proteomes" id="UP000295794">
    <property type="component" value="Unassembled WGS sequence"/>
</dbReference>
<dbReference type="Gene3D" id="3.10.450.40">
    <property type="match status" value="1"/>
</dbReference>
<dbReference type="RefSeq" id="WP_115227028.1">
    <property type="nucleotide sequence ID" value="NZ_CAWOLO010000002.1"/>
</dbReference>
<dbReference type="EMBL" id="SMBT01000002">
    <property type="protein sequence ID" value="TCU89380.1"/>
    <property type="molecule type" value="Genomic_DNA"/>
</dbReference>
<dbReference type="OrthoDB" id="119583at2"/>
<protein>
    <submittedName>
        <fullName evidence="2">Type VI secretion system lysozyme-like protein</fullName>
    </submittedName>
    <submittedName>
        <fullName evidence="3">Type VI secretion system lysozyme-related protein</fullName>
    </submittedName>
</protein>
<evidence type="ECO:0000313" key="2">
    <source>
        <dbReference type="EMBL" id="STQ90750.1"/>
    </source>
</evidence>